<dbReference type="PANTHER" id="PTHR46431">
    <property type="entry name" value="EXPRESSED PROTEIN"/>
    <property type="match status" value="1"/>
</dbReference>
<gene>
    <name evidence="4" type="ORF">HYH02_008210</name>
</gene>
<comment type="caution">
    <text evidence="4">The sequence shown here is derived from an EMBL/GenBank/DDBJ whole genome shotgun (WGS) entry which is preliminary data.</text>
</comment>
<feature type="region of interest" description="Disordered" evidence="1">
    <location>
        <begin position="178"/>
        <end position="223"/>
    </location>
</feature>
<name>A0A835WFR6_9CHLO</name>
<keyword evidence="5" id="KW-1185">Reference proteome</keyword>
<dbReference type="OrthoDB" id="202840at2759"/>
<keyword evidence="2" id="KW-1133">Transmembrane helix</keyword>
<feature type="region of interest" description="Disordered" evidence="1">
    <location>
        <begin position="842"/>
        <end position="861"/>
    </location>
</feature>
<feature type="compositionally biased region" description="Low complexity" evidence="1">
    <location>
        <begin position="1004"/>
        <end position="1014"/>
    </location>
</feature>
<feature type="region of interest" description="Disordered" evidence="1">
    <location>
        <begin position="710"/>
        <end position="732"/>
    </location>
</feature>
<sequence>MTSGPEPFRVKFAPGDSSLDSPGAPAKADANALRSAWGQQEPGLPPVLSAIETVLSAFVETDSGSSSACSSRSCSSKSLTPGDGGVAAVAGEGPTTSTRGAAEPGLRSDGTGTRAPAGWRSSASGAPSASAAYERSKNDSRQQLAVPLLAAATPPGQGPQLGRASLQLETPLLATASRHSQAGDLARASKGSATSHHHRHHHRHSQAGRDAEGGGADAGAAAADGAVKKRTWMGRVSPWICMPNRKAKWITFVLFWAVVGGGVVYLLLWGFTKLVDEVIEPTTQLAHDNLKNWQFALVLCCCMIVLPLVFIPPLPFIWVTAMLFNMWVAFGIVQAAVTASMALGYLVARRWLQRPARRFLDRYRHVKSVLEAVDAAGPFRVALLVRLGPLPFTVENFVMAVPHSLTFLPYITGSILGQLPGNLLACYFGKNLKGLSSMMKGESTSPGQIAYNIGGLLLSIGLVVLGFWFARRAMRKIEREQEEARKAKEEADKAVAEGVAEGAAGTGGEERPDGAGGEAAGLEAKKLTGAVDGLTGVGSVRLTEVQSVRLQQQPSAADAPSLYPWGGGGGAGAGGGSTGAVSPAAALAGGASAAAPSTLFLSTGGGGGGGGLSAAASGASGWRSAASSSVATNSGSTALSATTTAQLTNSTSGRHTSSSNSAAATAAAAAATPFDTASATAGMPTGTSVAMAAAAGAFGAGAALYSPGCGPTSPVSNLHSREHTSPLTNRRVSELRISRAAAAASAAAASTGGGGGGGGRLTPPGASATGFGSGSVPASPRMPTMRTHSVASVGGVLLGIDDGGDDDIDVVALDPFGVAAGTDPDHPSHQLTREYAQRTSLDSECSVGAGTRGAGGSAGVRGQGYSVRQNALYNGGGSMADGAGSEGDGDSGPGGSRGRGGSGGRAARSQAALGQPVSRMYSGLGGTSGGGGGGGGVDGGGLVAGSVSALLHGVVPRAASFRDLNVRRAAITDEVGDAAAAAPLPPPRGASSLEGGCAAAGGMRNSRPSSRRNSVLQGAAGAGGGWSAVGAGGNAAVAAAPYEELVVPPSPLRNNSRRTASVVGGAGAVGAPRRLSNCGLKSEGVGAYGDPAVTAAAAAAMASASVGGTRNAHASGAATRPVNSAAQETEFAGFGTGGGPASPLGMPVPDQGPRSAGGWGRHGSGLAPGAGPLDLSQQQLQQQQLTQQAQQLVAQQQQAARGSRDDDSLPNTPTRRSPLGVAAVAAVRSGAYVRPGS</sequence>
<proteinExistence type="predicted"/>
<dbReference type="EMBL" id="JAEHOD010000025">
    <property type="protein sequence ID" value="KAG2446638.1"/>
    <property type="molecule type" value="Genomic_DNA"/>
</dbReference>
<dbReference type="AlphaFoldDB" id="A0A835WFR6"/>
<evidence type="ECO:0000259" key="3">
    <source>
        <dbReference type="Pfam" id="PF09335"/>
    </source>
</evidence>
<evidence type="ECO:0000313" key="4">
    <source>
        <dbReference type="EMBL" id="KAG2446638.1"/>
    </source>
</evidence>
<feature type="compositionally biased region" description="Low complexity" evidence="1">
    <location>
        <begin position="114"/>
        <end position="132"/>
    </location>
</feature>
<feature type="transmembrane region" description="Helical" evidence="2">
    <location>
        <begin position="249"/>
        <end position="272"/>
    </location>
</feature>
<feature type="transmembrane region" description="Helical" evidence="2">
    <location>
        <begin position="407"/>
        <end position="428"/>
    </location>
</feature>
<evidence type="ECO:0000256" key="2">
    <source>
        <dbReference type="SAM" id="Phobius"/>
    </source>
</evidence>
<feature type="compositionally biased region" description="Gly residues" evidence="1">
    <location>
        <begin position="751"/>
        <end position="760"/>
    </location>
</feature>
<feature type="region of interest" description="Disordered" evidence="1">
    <location>
        <begin position="63"/>
        <end position="140"/>
    </location>
</feature>
<feature type="compositionally biased region" description="Gly residues" evidence="1">
    <location>
        <begin position="876"/>
        <end position="904"/>
    </location>
</feature>
<feature type="compositionally biased region" description="Basic residues" evidence="1">
    <location>
        <begin position="195"/>
        <end position="206"/>
    </location>
</feature>
<accession>A0A835WFR6</accession>
<feature type="compositionally biased region" description="Low complexity" evidence="1">
    <location>
        <begin position="63"/>
        <end position="78"/>
    </location>
</feature>
<dbReference type="Proteomes" id="UP000613740">
    <property type="component" value="Unassembled WGS sequence"/>
</dbReference>
<feature type="region of interest" description="Disordered" evidence="1">
    <location>
        <begin position="876"/>
        <end position="912"/>
    </location>
</feature>
<protein>
    <recommendedName>
        <fullName evidence="3">VTT domain-containing protein</fullName>
    </recommendedName>
</protein>
<feature type="compositionally biased region" description="Gly residues" evidence="1">
    <location>
        <begin position="1155"/>
        <end position="1168"/>
    </location>
</feature>
<dbReference type="PANTHER" id="PTHR46431:SF5">
    <property type="entry name" value="EXPRESSED PROTEIN"/>
    <property type="match status" value="1"/>
</dbReference>
<feature type="region of interest" description="Disordered" evidence="1">
    <location>
        <begin position="488"/>
        <end position="518"/>
    </location>
</feature>
<evidence type="ECO:0000256" key="1">
    <source>
        <dbReference type="SAM" id="MobiDB-lite"/>
    </source>
</evidence>
<feature type="transmembrane region" description="Helical" evidence="2">
    <location>
        <begin position="449"/>
        <end position="470"/>
    </location>
</feature>
<feature type="compositionally biased region" description="Gly residues" evidence="1">
    <location>
        <begin position="850"/>
        <end position="861"/>
    </location>
</feature>
<feature type="region of interest" description="Disordered" evidence="1">
    <location>
        <begin position="980"/>
        <end position="1016"/>
    </location>
</feature>
<evidence type="ECO:0000313" key="5">
    <source>
        <dbReference type="Proteomes" id="UP000613740"/>
    </source>
</evidence>
<reference evidence="4" key="1">
    <citation type="journal article" date="2020" name="bioRxiv">
        <title>Comparative genomics of Chlamydomonas.</title>
        <authorList>
            <person name="Craig R.J."/>
            <person name="Hasan A.R."/>
            <person name="Ness R.W."/>
            <person name="Keightley P.D."/>
        </authorList>
    </citation>
    <scope>NUCLEOTIDE SEQUENCE</scope>
    <source>
        <strain evidence="4">CCAP 11/173</strain>
    </source>
</reference>
<feature type="region of interest" description="Disordered" evidence="1">
    <location>
        <begin position="748"/>
        <end position="784"/>
    </location>
</feature>
<feature type="compositionally biased region" description="Low complexity" evidence="1">
    <location>
        <begin position="1177"/>
        <end position="1200"/>
    </location>
</feature>
<feature type="transmembrane region" description="Helical" evidence="2">
    <location>
        <begin position="324"/>
        <end position="348"/>
    </location>
</feature>
<feature type="region of interest" description="Disordered" evidence="1">
    <location>
        <begin position="1130"/>
        <end position="1222"/>
    </location>
</feature>
<dbReference type="Pfam" id="PF09335">
    <property type="entry name" value="VTT_dom"/>
    <property type="match status" value="1"/>
</dbReference>
<feature type="region of interest" description="Disordered" evidence="1">
    <location>
        <begin position="1"/>
        <end position="44"/>
    </location>
</feature>
<organism evidence="4 5">
    <name type="scientific">Chlamydomonas schloesseri</name>
    <dbReference type="NCBI Taxonomy" id="2026947"/>
    <lineage>
        <taxon>Eukaryota</taxon>
        <taxon>Viridiplantae</taxon>
        <taxon>Chlorophyta</taxon>
        <taxon>core chlorophytes</taxon>
        <taxon>Chlorophyceae</taxon>
        <taxon>CS clade</taxon>
        <taxon>Chlamydomonadales</taxon>
        <taxon>Chlamydomonadaceae</taxon>
        <taxon>Chlamydomonas</taxon>
    </lineage>
</organism>
<feature type="domain" description="VTT" evidence="3">
    <location>
        <begin position="311"/>
        <end position="430"/>
    </location>
</feature>
<feature type="transmembrane region" description="Helical" evidence="2">
    <location>
        <begin position="369"/>
        <end position="387"/>
    </location>
</feature>
<keyword evidence="2" id="KW-0472">Membrane</keyword>
<dbReference type="InterPro" id="IPR032816">
    <property type="entry name" value="VTT_dom"/>
</dbReference>
<keyword evidence="2" id="KW-0812">Transmembrane</keyword>
<feature type="transmembrane region" description="Helical" evidence="2">
    <location>
        <begin position="293"/>
        <end position="318"/>
    </location>
</feature>